<evidence type="ECO:0000313" key="2">
    <source>
        <dbReference type="EMBL" id="AHG93118.1"/>
    </source>
</evidence>
<evidence type="ECO:0000256" key="1">
    <source>
        <dbReference type="SAM" id="SignalP"/>
    </source>
</evidence>
<dbReference type="HOGENOM" id="CLU_1633024_0_0_0"/>
<keyword evidence="2" id="KW-0614">Plasmid</keyword>
<name>W0RU52_9BACT</name>
<dbReference type="KEGG" id="gba:J421_5583"/>
<dbReference type="EMBL" id="CP007130">
    <property type="protein sequence ID" value="AHG93118.1"/>
    <property type="molecule type" value="Genomic_DNA"/>
</dbReference>
<keyword evidence="1" id="KW-0732">Signal</keyword>
<feature type="chain" id="PRO_5004794615" description="Lipocalin-like domain-containing protein" evidence="1">
    <location>
        <begin position="20"/>
        <end position="162"/>
    </location>
</feature>
<dbReference type="InParanoid" id="W0RU52"/>
<sequence>MRRLTHLAVFCLVAAVACAKKDTAANSTAADTTTPAAVAAPTPPPPAPLTLADVAGKWNMRAVPDSGDTTATTYVMTATADSTWTLQFPNGLKVPVKAMASGDSITVHAGPYASVRRKGMQVTTDGAFRRQGDRLTGTSTAHYKTTRPDSVLHLRVEGTKAP</sequence>
<dbReference type="PROSITE" id="PS51257">
    <property type="entry name" value="PROKAR_LIPOPROTEIN"/>
    <property type="match status" value="1"/>
</dbReference>
<feature type="signal peptide" evidence="1">
    <location>
        <begin position="1"/>
        <end position="19"/>
    </location>
</feature>
<evidence type="ECO:0000313" key="3">
    <source>
        <dbReference type="Proteomes" id="UP000019151"/>
    </source>
</evidence>
<dbReference type="RefSeq" id="WP_025414425.1">
    <property type="nucleotide sequence ID" value="NZ_CP007130.1"/>
</dbReference>
<dbReference type="AlphaFoldDB" id="W0RU52"/>
<accession>W0RU52</accession>
<gene>
    <name evidence="2" type="ORF">J421_5583</name>
</gene>
<organism evidence="2 3">
    <name type="scientific">Gemmatirosa kalamazoonensis</name>
    <dbReference type="NCBI Taxonomy" id="861299"/>
    <lineage>
        <taxon>Bacteria</taxon>
        <taxon>Pseudomonadati</taxon>
        <taxon>Gemmatimonadota</taxon>
        <taxon>Gemmatimonadia</taxon>
        <taxon>Gemmatimonadales</taxon>
        <taxon>Gemmatimonadaceae</taxon>
        <taxon>Gemmatirosa</taxon>
    </lineage>
</organism>
<geneLocation type="plasmid" evidence="2 3">
    <name>2</name>
</geneLocation>
<keyword evidence="3" id="KW-1185">Reference proteome</keyword>
<protein>
    <recommendedName>
        <fullName evidence="4">Lipocalin-like domain-containing protein</fullName>
    </recommendedName>
</protein>
<reference evidence="2 3" key="1">
    <citation type="journal article" date="2014" name="Genome Announc.">
        <title>Genome Sequence and Methylome of Soil Bacterium Gemmatirosa kalamazoonensis KBS708T, a Member of the Rarely Cultivated Gemmatimonadetes Phylum.</title>
        <authorList>
            <person name="Debruyn J.M."/>
            <person name="Radosevich M."/>
            <person name="Wommack K.E."/>
            <person name="Polson S.W."/>
            <person name="Hauser L.J."/>
            <person name="Fawaz M.N."/>
            <person name="Korlach J."/>
            <person name="Tsai Y.C."/>
        </authorList>
    </citation>
    <scope>NUCLEOTIDE SEQUENCE [LARGE SCALE GENOMIC DNA]</scope>
    <source>
        <strain evidence="2 3">KBS708</strain>
        <plasmid evidence="3">Plasmid 2</plasmid>
    </source>
</reference>
<proteinExistence type="predicted"/>
<dbReference type="Proteomes" id="UP000019151">
    <property type="component" value="Plasmid 2"/>
</dbReference>
<evidence type="ECO:0008006" key="4">
    <source>
        <dbReference type="Google" id="ProtNLM"/>
    </source>
</evidence>